<dbReference type="InterPro" id="IPR041698">
    <property type="entry name" value="Methyltransf_25"/>
</dbReference>
<feature type="domain" description="Methyltransferase" evidence="3">
    <location>
        <begin position="27"/>
        <end position="115"/>
    </location>
</feature>
<keyword evidence="4" id="KW-0830">Ubiquinone</keyword>
<dbReference type="RefSeq" id="WP_145933246.1">
    <property type="nucleotide sequence ID" value="NZ_BNAV01000009.1"/>
</dbReference>
<gene>
    <name evidence="4" type="ORF">GCM10017566_51920</name>
</gene>
<comment type="caution">
    <text evidence="4">The sequence shown here is derived from an EMBL/GenBank/DDBJ whole genome shotgun (WGS) entry which is preliminary data.</text>
</comment>
<dbReference type="CDD" id="cd02440">
    <property type="entry name" value="AdoMet_MTases"/>
    <property type="match status" value="1"/>
</dbReference>
<dbReference type="GO" id="GO:0008168">
    <property type="term" value="F:methyltransferase activity"/>
    <property type="evidence" value="ECO:0007669"/>
    <property type="project" value="UniProtKB-KW"/>
</dbReference>
<evidence type="ECO:0000256" key="1">
    <source>
        <dbReference type="ARBA" id="ARBA00022603"/>
    </source>
</evidence>
<proteinExistence type="predicted"/>
<keyword evidence="2" id="KW-0808">Transferase</keyword>
<dbReference type="OrthoDB" id="6064711at2"/>
<dbReference type="PANTHER" id="PTHR43861:SF1">
    <property type="entry name" value="TRANS-ACONITATE 2-METHYLTRANSFERASE"/>
    <property type="match status" value="1"/>
</dbReference>
<organism evidence="4 5">
    <name type="scientific">Amycolatopsis bartoniae</name>
    <dbReference type="NCBI Taxonomy" id="941986"/>
    <lineage>
        <taxon>Bacteria</taxon>
        <taxon>Bacillati</taxon>
        <taxon>Actinomycetota</taxon>
        <taxon>Actinomycetes</taxon>
        <taxon>Pseudonocardiales</taxon>
        <taxon>Pseudonocardiaceae</taxon>
        <taxon>Amycolatopsis</taxon>
    </lineage>
</organism>
<evidence type="ECO:0000256" key="2">
    <source>
        <dbReference type="ARBA" id="ARBA00022679"/>
    </source>
</evidence>
<keyword evidence="1" id="KW-0489">Methyltransferase</keyword>
<dbReference type="Pfam" id="PF13649">
    <property type="entry name" value="Methyltransf_25"/>
    <property type="match status" value="1"/>
</dbReference>
<evidence type="ECO:0000313" key="5">
    <source>
        <dbReference type="Proteomes" id="UP000658656"/>
    </source>
</evidence>
<sequence>MSFLAWDHNTYYQPRLLKALPKPCARVLDVGCGKGAFAARLAEVAERVDALDRSPEMIDAAERTVPSNVTCLLGDVREVPLPSEGYDAITSISALHHLPLPQVLPKLAAALRPGGVLVAIAHHRAELPRDLLPEALGVLTSYGRRAILLTVPSARRYRRELDETGMPVKDPDLTLREVRAQVHEVLPAARVRRLLQWRYELLWRKG</sequence>
<dbReference type="Gene3D" id="3.40.50.150">
    <property type="entry name" value="Vaccinia Virus protein VP39"/>
    <property type="match status" value="1"/>
</dbReference>
<reference evidence="4" key="2">
    <citation type="submission" date="2020-09" db="EMBL/GenBank/DDBJ databases">
        <authorList>
            <person name="Sun Q."/>
            <person name="Zhou Y."/>
        </authorList>
    </citation>
    <scope>NUCLEOTIDE SEQUENCE</scope>
    <source>
        <strain evidence="4">CGMCC 4.7679</strain>
    </source>
</reference>
<name>A0A8H9J3C2_9PSEU</name>
<dbReference type="InterPro" id="IPR029063">
    <property type="entry name" value="SAM-dependent_MTases_sf"/>
</dbReference>
<dbReference type="SUPFAM" id="SSF53335">
    <property type="entry name" value="S-adenosyl-L-methionine-dependent methyltransferases"/>
    <property type="match status" value="1"/>
</dbReference>
<dbReference type="AlphaFoldDB" id="A0A8H9J3C2"/>
<accession>A0A8H9J3C2</accession>
<protein>
    <submittedName>
        <fullName evidence="4">Ubiquinone biosynthesis protein</fullName>
    </submittedName>
</protein>
<evidence type="ECO:0000313" key="4">
    <source>
        <dbReference type="EMBL" id="GHF71846.1"/>
    </source>
</evidence>
<evidence type="ECO:0000259" key="3">
    <source>
        <dbReference type="Pfam" id="PF13649"/>
    </source>
</evidence>
<dbReference type="EMBL" id="BNAV01000009">
    <property type="protein sequence ID" value="GHF71846.1"/>
    <property type="molecule type" value="Genomic_DNA"/>
</dbReference>
<keyword evidence="5" id="KW-1185">Reference proteome</keyword>
<dbReference type="GO" id="GO:0032259">
    <property type="term" value="P:methylation"/>
    <property type="evidence" value="ECO:0007669"/>
    <property type="project" value="UniProtKB-KW"/>
</dbReference>
<dbReference type="PANTHER" id="PTHR43861">
    <property type="entry name" value="TRANS-ACONITATE 2-METHYLTRANSFERASE-RELATED"/>
    <property type="match status" value="1"/>
</dbReference>
<reference evidence="4" key="1">
    <citation type="journal article" date="2014" name="Int. J. Syst. Evol. Microbiol.">
        <title>Complete genome sequence of Corynebacterium casei LMG S-19264T (=DSM 44701T), isolated from a smear-ripened cheese.</title>
        <authorList>
            <consortium name="US DOE Joint Genome Institute (JGI-PGF)"/>
            <person name="Walter F."/>
            <person name="Albersmeier A."/>
            <person name="Kalinowski J."/>
            <person name="Ruckert C."/>
        </authorList>
    </citation>
    <scope>NUCLEOTIDE SEQUENCE</scope>
    <source>
        <strain evidence="4">CGMCC 4.7679</strain>
    </source>
</reference>
<dbReference type="Proteomes" id="UP000658656">
    <property type="component" value="Unassembled WGS sequence"/>
</dbReference>